<name>A0A8T0IXD8_CERPU</name>
<keyword evidence="5 9" id="KW-1133">Transmembrane helix</keyword>
<feature type="transmembrane region" description="Helical" evidence="9">
    <location>
        <begin position="71"/>
        <end position="88"/>
    </location>
</feature>
<protein>
    <submittedName>
        <fullName evidence="10">Uncharacterized protein</fullName>
    </submittedName>
</protein>
<dbReference type="PRINTS" id="PR00783">
    <property type="entry name" value="MINTRINSICP"/>
</dbReference>
<dbReference type="PANTHER" id="PTHR46739:SF3">
    <property type="entry name" value="AQUAPORIN SIP1-1"/>
    <property type="match status" value="1"/>
</dbReference>
<keyword evidence="4" id="KW-0677">Repeat</keyword>
<feature type="transmembrane region" description="Helical" evidence="9">
    <location>
        <begin position="15"/>
        <end position="35"/>
    </location>
</feature>
<evidence type="ECO:0000256" key="7">
    <source>
        <dbReference type="ARBA" id="ARBA00024030"/>
    </source>
</evidence>
<dbReference type="SUPFAM" id="SSF81338">
    <property type="entry name" value="Aquaporin-like"/>
    <property type="match status" value="1"/>
</dbReference>
<accession>A0A8T0IXD8</accession>
<reference evidence="10" key="1">
    <citation type="submission" date="2020-06" db="EMBL/GenBank/DDBJ databases">
        <title>WGS assembly of Ceratodon purpureus strain R40.</title>
        <authorList>
            <person name="Carey S.B."/>
            <person name="Jenkins J."/>
            <person name="Shu S."/>
            <person name="Lovell J.T."/>
            <person name="Sreedasyam A."/>
            <person name="Maumus F."/>
            <person name="Tiley G.P."/>
            <person name="Fernandez-Pozo N."/>
            <person name="Barry K."/>
            <person name="Chen C."/>
            <person name="Wang M."/>
            <person name="Lipzen A."/>
            <person name="Daum C."/>
            <person name="Saski C.A."/>
            <person name="Payton A.C."/>
            <person name="Mcbreen J.C."/>
            <person name="Conrad R.E."/>
            <person name="Kollar L.M."/>
            <person name="Olsson S."/>
            <person name="Huttunen S."/>
            <person name="Landis J.B."/>
            <person name="Wickett N.J."/>
            <person name="Johnson M.G."/>
            <person name="Rensing S.A."/>
            <person name="Grimwood J."/>
            <person name="Schmutz J."/>
            <person name="Mcdaniel S.F."/>
        </authorList>
    </citation>
    <scope>NUCLEOTIDE SEQUENCE</scope>
    <source>
        <strain evidence="10">R40</strain>
    </source>
</reference>
<evidence type="ECO:0000256" key="1">
    <source>
        <dbReference type="ARBA" id="ARBA00004141"/>
    </source>
</evidence>
<evidence type="ECO:0000256" key="5">
    <source>
        <dbReference type="ARBA" id="ARBA00022989"/>
    </source>
</evidence>
<evidence type="ECO:0000256" key="3">
    <source>
        <dbReference type="ARBA" id="ARBA00022692"/>
    </source>
</evidence>
<feature type="transmembrane region" description="Helical" evidence="9">
    <location>
        <begin position="47"/>
        <end position="65"/>
    </location>
</feature>
<dbReference type="GO" id="GO:0015250">
    <property type="term" value="F:water channel activity"/>
    <property type="evidence" value="ECO:0007669"/>
    <property type="project" value="InterPro"/>
</dbReference>
<keyword evidence="2 8" id="KW-0813">Transport</keyword>
<dbReference type="EMBL" id="CM026422">
    <property type="protein sequence ID" value="KAG0588404.1"/>
    <property type="molecule type" value="Genomic_DNA"/>
</dbReference>
<feature type="transmembrane region" description="Helical" evidence="9">
    <location>
        <begin position="168"/>
        <end position="186"/>
    </location>
</feature>
<feature type="transmembrane region" description="Helical" evidence="9">
    <location>
        <begin position="100"/>
        <end position="118"/>
    </location>
</feature>
<comment type="subcellular location">
    <subcellularLocation>
        <location evidence="1">Membrane</location>
        <topology evidence="1">Multi-pass membrane protein</topology>
    </subcellularLocation>
</comment>
<evidence type="ECO:0000256" key="4">
    <source>
        <dbReference type="ARBA" id="ARBA00022737"/>
    </source>
</evidence>
<evidence type="ECO:0000256" key="8">
    <source>
        <dbReference type="RuleBase" id="RU000477"/>
    </source>
</evidence>
<proteinExistence type="inferred from homology"/>
<dbReference type="OrthoDB" id="1580043at2759"/>
<organism evidence="10 11">
    <name type="scientific">Ceratodon purpureus</name>
    <name type="common">Fire moss</name>
    <name type="synonym">Dicranum purpureum</name>
    <dbReference type="NCBI Taxonomy" id="3225"/>
    <lineage>
        <taxon>Eukaryota</taxon>
        <taxon>Viridiplantae</taxon>
        <taxon>Streptophyta</taxon>
        <taxon>Embryophyta</taxon>
        <taxon>Bryophyta</taxon>
        <taxon>Bryophytina</taxon>
        <taxon>Bryopsida</taxon>
        <taxon>Dicranidae</taxon>
        <taxon>Pseudoditrichales</taxon>
        <taxon>Ditrichaceae</taxon>
        <taxon>Ceratodon</taxon>
    </lineage>
</organism>
<dbReference type="InterPro" id="IPR000425">
    <property type="entry name" value="MIP"/>
</dbReference>
<dbReference type="Proteomes" id="UP000822688">
    <property type="component" value="Chromosome 2"/>
</dbReference>
<keyword evidence="11" id="KW-1185">Reference proteome</keyword>
<comment type="similarity">
    <text evidence="7">Belongs to the MIP/aquaporin (TC 1.A.8) family. SIP (TC 1.A.8.10) subfamily.</text>
</comment>
<dbReference type="Pfam" id="PF00230">
    <property type="entry name" value="MIP"/>
    <property type="match status" value="1"/>
</dbReference>
<evidence type="ECO:0000313" key="10">
    <source>
        <dbReference type="EMBL" id="KAG0588404.1"/>
    </source>
</evidence>
<gene>
    <name evidence="10" type="ORF">KC19_2G240400</name>
</gene>
<evidence type="ECO:0000256" key="9">
    <source>
        <dbReference type="SAM" id="Phobius"/>
    </source>
</evidence>
<keyword evidence="3 8" id="KW-0812">Transmembrane</keyword>
<evidence type="ECO:0000256" key="2">
    <source>
        <dbReference type="ARBA" id="ARBA00022448"/>
    </source>
</evidence>
<dbReference type="InterPro" id="IPR044222">
    <property type="entry name" value="SIP1-1/2-like"/>
</dbReference>
<dbReference type="Gene3D" id="1.20.1080.10">
    <property type="entry name" value="Glycerol uptake facilitator protein"/>
    <property type="match status" value="1"/>
</dbReference>
<dbReference type="PANTHER" id="PTHR46739">
    <property type="entry name" value="AQUAPORIN SIP1-1"/>
    <property type="match status" value="1"/>
</dbReference>
<evidence type="ECO:0000256" key="6">
    <source>
        <dbReference type="ARBA" id="ARBA00023136"/>
    </source>
</evidence>
<keyword evidence="6 9" id="KW-0472">Membrane</keyword>
<dbReference type="GO" id="GO:0016020">
    <property type="term" value="C:membrane"/>
    <property type="evidence" value="ECO:0007669"/>
    <property type="project" value="UniProtKB-SubCell"/>
</dbReference>
<sequence>MDRDLWLAEMAAKDAIITFLWMTCMSAVGVGANLVVEDLKLAHDIPIVLVAGAMFAVLPAFLSLASWMGGASWNILGLVAFAYMGESFNRHTVVSIAVRLMAQMVAAVWTAVFIMRFTPPEYKHMVGGPTLQVDPFKGVLVEGILTYMLMLVSLMTTSRGSCSPRTKLIISVVTTVMLVILGGAYTGPSMNPTNVYGWAVINRQHESEEHYAVYWLGPIIGTLAAVKTMKLLS</sequence>
<feature type="transmembrane region" description="Helical" evidence="9">
    <location>
        <begin position="138"/>
        <end position="156"/>
    </location>
</feature>
<comment type="caution">
    <text evidence="10">The sequence shown here is derived from an EMBL/GenBank/DDBJ whole genome shotgun (WGS) entry which is preliminary data.</text>
</comment>
<dbReference type="InterPro" id="IPR023271">
    <property type="entry name" value="Aquaporin-like"/>
</dbReference>
<dbReference type="AlphaFoldDB" id="A0A8T0IXD8"/>
<evidence type="ECO:0000313" key="11">
    <source>
        <dbReference type="Proteomes" id="UP000822688"/>
    </source>
</evidence>